<evidence type="ECO:0000313" key="3">
    <source>
        <dbReference type="EMBL" id="EOT72150.1"/>
    </source>
</evidence>
<evidence type="ECO:0000256" key="1">
    <source>
        <dbReference type="SAM" id="Phobius"/>
    </source>
</evidence>
<dbReference type="EMBL" id="AJAS01000015">
    <property type="protein sequence ID" value="EOH99167.1"/>
    <property type="molecule type" value="Genomic_DNA"/>
</dbReference>
<protein>
    <recommendedName>
        <fullName evidence="6">GGDEF domain-containing protein</fullName>
    </recommendedName>
</protein>
<evidence type="ECO:0000313" key="5">
    <source>
        <dbReference type="Proteomes" id="UP000014157"/>
    </source>
</evidence>
<dbReference type="PATRIC" id="fig|1158609.3.peg.1892"/>
<evidence type="ECO:0000313" key="2">
    <source>
        <dbReference type="EMBL" id="EOH99167.1"/>
    </source>
</evidence>
<dbReference type="AlphaFoldDB" id="R2QRL1"/>
<accession>R2QRL1</accession>
<keyword evidence="1" id="KW-1133">Transmembrane helix</keyword>
<keyword evidence="1" id="KW-0812">Transmembrane</keyword>
<sequence>MVRDKKYVSIIMDLALLFFITLVVVTVIFIGLGVNDFFSDLVNLLITLILVVITFFTGIVPGMVFTLVFVFGQLAFVSYQYVFFEKFSYGSLFWLIVPPLYCLSIFLITYQVRLLEKENQQLRQDSAQLNTLDAETHLRTLSLYEGDFLMLTDLSERFKADLYTVVIRVRYWDSLKKLMTDEQTKELLKLVTSVFQESMNNSNALYLVDQHVPTWSSLVFSDNEALRVLRELLKERFLEELEKSAKLNNLTIDLLVAQAKYDPNEMETGTDLLSDGVNSLQYDV</sequence>
<evidence type="ECO:0000313" key="4">
    <source>
        <dbReference type="Proteomes" id="UP000013781"/>
    </source>
</evidence>
<dbReference type="STRING" id="155617.RV09_GL002633"/>
<name>R2QRL1_9ENTE</name>
<feature type="transmembrane region" description="Helical" evidence="1">
    <location>
        <begin position="7"/>
        <end position="32"/>
    </location>
</feature>
<dbReference type="EMBL" id="ASWB01000002">
    <property type="protein sequence ID" value="EOT72150.1"/>
    <property type="molecule type" value="Genomic_DNA"/>
</dbReference>
<feature type="transmembrane region" description="Helical" evidence="1">
    <location>
        <begin position="92"/>
        <end position="112"/>
    </location>
</feature>
<feature type="transmembrane region" description="Helical" evidence="1">
    <location>
        <begin position="44"/>
        <end position="71"/>
    </location>
</feature>
<keyword evidence="1" id="KW-0472">Membrane</keyword>
<dbReference type="Proteomes" id="UP000013781">
    <property type="component" value="Unassembled WGS sequence"/>
</dbReference>
<evidence type="ECO:0008006" key="6">
    <source>
        <dbReference type="Google" id="ProtNLM"/>
    </source>
</evidence>
<organism evidence="2 4">
    <name type="scientific">Enterococcus moraviensis ATCC BAA-383</name>
    <dbReference type="NCBI Taxonomy" id="1158609"/>
    <lineage>
        <taxon>Bacteria</taxon>
        <taxon>Bacillati</taxon>
        <taxon>Bacillota</taxon>
        <taxon>Bacilli</taxon>
        <taxon>Lactobacillales</taxon>
        <taxon>Enterococcaceae</taxon>
        <taxon>Enterococcus</taxon>
    </lineage>
</organism>
<dbReference type="RefSeq" id="WP_010765314.1">
    <property type="nucleotide sequence ID" value="NZ_ASWB01000002.1"/>
</dbReference>
<reference evidence="3 5" key="2">
    <citation type="submission" date="2013-03" db="EMBL/GenBank/DDBJ databases">
        <title>The Genome Sequence of Enterococcus moraviensis BAA-383 (PacBio/Illumina hybrid assembly).</title>
        <authorList>
            <consortium name="The Broad Institute Genomics Platform"/>
            <consortium name="The Broad Institute Genome Sequencing Center for Infectious Disease"/>
            <person name="Earl A."/>
            <person name="Russ C."/>
            <person name="Gilmore M."/>
            <person name="Surin D."/>
            <person name="Walker B."/>
            <person name="Young S."/>
            <person name="Zeng Q."/>
            <person name="Gargeya S."/>
            <person name="Fitzgerald M."/>
            <person name="Haas B."/>
            <person name="Abouelleil A."/>
            <person name="Allen A.W."/>
            <person name="Alvarado L."/>
            <person name="Arachchi H.M."/>
            <person name="Berlin A.M."/>
            <person name="Chapman S.B."/>
            <person name="Gainer-Dewar J."/>
            <person name="Goldberg J."/>
            <person name="Griggs A."/>
            <person name="Gujja S."/>
            <person name="Hansen M."/>
            <person name="Howarth C."/>
            <person name="Imamovic A."/>
            <person name="Ireland A."/>
            <person name="Larimer J."/>
            <person name="McCowan C."/>
            <person name="Murphy C."/>
            <person name="Pearson M."/>
            <person name="Poon T.W."/>
            <person name="Priest M."/>
            <person name="Roberts A."/>
            <person name="Saif S."/>
            <person name="Shea T."/>
            <person name="Sisk P."/>
            <person name="Sykes S."/>
            <person name="Wortman J."/>
            <person name="Nusbaum C."/>
            <person name="Birren B."/>
        </authorList>
    </citation>
    <scope>NUCLEOTIDE SEQUENCE [LARGE SCALE GENOMIC DNA]</scope>
    <source>
        <strain evidence="3 5">ATCC BAA-383</strain>
    </source>
</reference>
<reference evidence="2 4" key="1">
    <citation type="submission" date="2013-02" db="EMBL/GenBank/DDBJ databases">
        <title>The Genome Sequence of Enterococcus moraviensis BAA-383.</title>
        <authorList>
            <consortium name="The Broad Institute Genome Sequencing Platform"/>
            <consortium name="The Broad Institute Genome Sequencing Center for Infectious Disease"/>
            <person name="Earl A.M."/>
            <person name="Gilmore M.S."/>
            <person name="Lebreton F."/>
            <person name="Walker B."/>
            <person name="Young S.K."/>
            <person name="Zeng Q."/>
            <person name="Gargeya S."/>
            <person name="Fitzgerald M."/>
            <person name="Haas B."/>
            <person name="Abouelleil A."/>
            <person name="Alvarado L."/>
            <person name="Arachchi H.M."/>
            <person name="Berlin A.M."/>
            <person name="Chapman S.B."/>
            <person name="Dewar J."/>
            <person name="Goldberg J."/>
            <person name="Griggs A."/>
            <person name="Gujja S."/>
            <person name="Hansen M."/>
            <person name="Howarth C."/>
            <person name="Imamovic A."/>
            <person name="Larimer J."/>
            <person name="McCowan C."/>
            <person name="Murphy C."/>
            <person name="Neiman D."/>
            <person name="Pearson M."/>
            <person name="Priest M."/>
            <person name="Roberts A."/>
            <person name="Saif S."/>
            <person name="Shea T."/>
            <person name="Sisk P."/>
            <person name="Sykes S."/>
            <person name="Wortman J."/>
            <person name="Nusbaum C."/>
            <person name="Birren B."/>
        </authorList>
    </citation>
    <scope>NUCLEOTIDE SEQUENCE [LARGE SCALE GENOMIC DNA]</scope>
    <source>
        <strain evidence="2 4">ATCC BAA-383</strain>
    </source>
</reference>
<dbReference type="HOGENOM" id="CLU_085027_0_0_9"/>
<dbReference type="Proteomes" id="UP000014157">
    <property type="component" value="Unassembled WGS sequence"/>
</dbReference>
<comment type="caution">
    <text evidence="2">The sequence shown here is derived from an EMBL/GenBank/DDBJ whole genome shotgun (WGS) entry which is preliminary data.</text>
</comment>
<keyword evidence="5" id="KW-1185">Reference proteome</keyword>
<dbReference type="eggNOG" id="COG2199">
    <property type="taxonomic scope" value="Bacteria"/>
</dbReference>
<gene>
    <name evidence="3" type="ORF">I586_01958</name>
    <name evidence="2" type="ORF">UAY_01944</name>
</gene>
<proteinExistence type="predicted"/>